<evidence type="ECO:0000313" key="3">
    <source>
        <dbReference type="Proteomes" id="UP000741013"/>
    </source>
</evidence>
<name>A0ABS4PQ10_9PSEU</name>
<evidence type="ECO:0000313" key="2">
    <source>
        <dbReference type="EMBL" id="MBP2181514.1"/>
    </source>
</evidence>
<reference evidence="2 3" key="1">
    <citation type="submission" date="2021-03" db="EMBL/GenBank/DDBJ databases">
        <title>Sequencing the genomes of 1000 actinobacteria strains.</title>
        <authorList>
            <person name="Klenk H.-P."/>
        </authorList>
    </citation>
    <scope>NUCLEOTIDE SEQUENCE [LARGE SCALE GENOMIC DNA]</scope>
    <source>
        <strain evidence="2 3">DSM 45510</strain>
    </source>
</reference>
<evidence type="ECO:0000256" key="1">
    <source>
        <dbReference type="SAM" id="MobiDB-lite"/>
    </source>
</evidence>
<gene>
    <name evidence="2" type="ORF">JOM49_003040</name>
</gene>
<dbReference type="Proteomes" id="UP000741013">
    <property type="component" value="Unassembled WGS sequence"/>
</dbReference>
<feature type="compositionally biased region" description="Polar residues" evidence="1">
    <location>
        <begin position="329"/>
        <end position="339"/>
    </location>
</feature>
<comment type="caution">
    <text evidence="2">The sequence shown here is derived from an EMBL/GenBank/DDBJ whole genome shotgun (WGS) entry which is preliminary data.</text>
</comment>
<sequence>MGATDGAGIVDTVYQAANDVNNPEDWAMDGLALGLDALGLIANPLGGLLSAGIGWLIEHLDFLKEPLDDLAGDPGKINEIAAVWGEQIRKEVGQIADDYGKAIEAETAGWEGQGSVQYRETGQQIVEQIKSLDAASAAVSEGLRGSGQLVATVRGIIRDIIADVVAEIVLAAAAALATSWCTLGGSIAAFTGWAVARGAATAGKIAGKISKLLMKLATILNKFSKLRGAVQALGKLAKRFGDTAKTLGRTAGRHGKALRQVEGAVDGWTDAVTSKLPGALKHVADSADGLMAKRVRDGFSDSLSPANLARVGAYEAAKEEANADENYDQAKQTVQKGSS</sequence>
<keyword evidence="3" id="KW-1185">Reference proteome</keyword>
<organism evidence="2 3">
    <name type="scientific">Amycolatopsis magusensis</name>
    <dbReference type="NCBI Taxonomy" id="882444"/>
    <lineage>
        <taxon>Bacteria</taxon>
        <taxon>Bacillati</taxon>
        <taxon>Actinomycetota</taxon>
        <taxon>Actinomycetes</taxon>
        <taxon>Pseudonocardiales</taxon>
        <taxon>Pseudonocardiaceae</taxon>
        <taxon>Amycolatopsis</taxon>
    </lineage>
</organism>
<dbReference type="RefSeq" id="WP_209664921.1">
    <property type="nucleotide sequence ID" value="NZ_JAGGMS010000001.1"/>
</dbReference>
<dbReference type="EMBL" id="JAGGMS010000001">
    <property type="protein sequence ID" value="MBP2181514.1"/>
    <property type="molecule type" value="Genomic_DNA"/>
</dbReference>
<protein>
    <submittedName>
        <fullName evidence="2">Uncharacterized protein YukE</fullName>
    </submittedName>
</protein>
<feature type="region of interest" description="Disordered" evidence="1">
    <location>
        <begin position="319"/>
        <end position="339"/>
    </location>
</feature>
<proteinExistence type="predicted"/>
<accession>A0ABS4PQ10</accession>